<name>I1S2R6_GIBZE</name>
<dbReference type="SUPFAM" id="SSF52540">
    <property type="entry name" value="P-loop containing nucleoside triphosphate hydrolases"/>
    <property type="match status" value="1"/>
</dbReference>
<dbReference type="VEuPathDB" id="FungiDB:FGRAMPH1_01G21149"/>
<dbReference type="PANTHER" id="PTHR10039:SF17">
    <property type="entry name" value="FUNGAL STAND N-TERMINAL GOODBYE DOMAIN-CONTAINING PROTEIN-RELATED"/>
    <property type="match status" value="1"/>
</dbReference>
<feature type="compositionally biased region" description="Polar residues" evidence="2">
    <location>
        <begin position="18"/>
        <end position="35"/>
    </location>
</feature>
<dbReference type="EnsemblFungi" id="CEF88375">
    <property type="protein sequence ID" value="CEF88375"/>
    <property type="gene ID" value="FGRRES_11067"/>
</dbReference>
<dbReference type="InterPro" id="IPR056884">
    <property type="entry name" value="NPHP3-like_N"/>
</dbReference>
<dbReference type="EMBL" id="HG970334">
    <property type="protein sequence ID" value="CEF88375.1"/>
    <property type="molecule type" value="Genomic_DNA"/>
</dbReference>
<reference key="3">
    <citation type="submission" date="2014-02" db="EMBL/GenBank/DDBJ databases">
        <title>A revised Fusarium graminearum genomic reference sequence using whole shotgun re-sequencing.</title>
        <authorList>
            <person name="King R."/>
            <person name="Urban M."/>
            <person name="Hassani-Pak K."/>
            <person name="Hammond-Kosack K."/>
        </authorList>
    </citation>
    <scope>NUCLEOTIDE SEQUENCE</scope>
    <source>
        <strain>PH-1</strain>
    </source>
</reference>
<feature type="region of interest" description="Disordered" evidence="2">
    <location>
        <begin position="1"/>
        <end position="55"/>
    </location>
</feature>
<dbReference type="SUPFAM" id="SSF82171">
    <property type="entry name" value="DPP6 N-terminal domain-like"/>
    <property type="match status" value="1"/>
</dbReference>
<dbReference type="Proteomes" id="UP000070720">
    <property type="component" value="Chromosome 3"/>
</dbReference>
<dbReference type="HOGENOM" id="CLU_000288_6_16_1"/>
<dbReference type="Gene3D" id="2.130.10.10">
    <property type="entry name" value="YVTN repeat-like/Quinoprotein amine dehydrogenase"/>
    <property type="match status" value="2"/>
</dbReference>
<dbReference type="eggNOG" id="KOG0266">
    <property type="taxonomic scope" value="Eukaryota"/>
</dbReference>
<reference evidence="5 6" key="1">
    <citation type="journal article" date="2007" name="Science">
        <title>The Fusarium graminearum genome reveals a link between localized polymorphism and pathogen specialization.</title>
        <authorList>
            <person name="Cuomo C.A."/>
            <person name="Gueldener U."/>
            <person name="Xu J.-R."/>
            <person name="Trail F."/>
            <person name="Turgeon B.G."/>
            <person name="Di Pietro A."/>
            <person name="Walton J.D."/>
            <person name="Ma L.-J."/>
            <person name="Baker S.E."/>
            <person name="Rep M."/>
            <person name="Adam G."/>
            <person name="Antoniw J."/>
            <person name="Baldwin T."/>
            <person name="Calvo S.E."/>
            <person name="Chang Y.-L."/>
            <person name="DeCaprio D."/>
            <person name="Gale L.R."/>
            <person name="Gnerre S."/>
            <person name="Goswami R.S."/>
            <person name="Hammond-Kosack K."/>
            <person name="Harris L.J."/>
            <person name="Hilburn K."/>
            <person name="Kennell J.C."/>
            <person name="Kroken S."/>
            <person name="Magnuson J.K."/>
            <person name="Mannhaupt G."/>
            <person name="Mauceli E.W."/>
            <person name="Mewes H.-W."/>
            <person name="Mitterbauer R."/>
            <person name="Muehlbauer G."/>
            <person name="Muensterkoetter M."/>
            <person name="Nelson D."/>
            <person name="O'Donnell K."/>
            <person name="Ouellet T."/>
            <person name="Qi W."/>
            <person name="Quesneville H."/>
            <person name="Roncero M.I.G."/>
            <person name="Seong K.-Y."/>
            <person name="Tetko I.V."/>
            <person name="Urban M."/>
            <person name="Waalwijk C."/>
            <person name="Ward T.J."/>
            <person name="Yao J."/>
            <person name="Birren B.W."/>
            <person name="Kistler H.C."/>
        </authorList>
    </citation>
    <scope>NUCLEOTIDE SEQUENCE [LARGE SCALE GENOMIC DNA]</scope>
    <source>
        <strain evidence="6">ATCC MYA-4620 / CBS 123657 / FGSC 9075 / NRRL 31084 / PH-1</strain>
        <strain evidence="5">PH-1 / ATCC MYA-4620 / FGSC 9075 / NRRL 31084</strain>
    </source>
</reference>
<dbReference type="SUPFAM" id="SSF69322">
    <property type="entry name" value="Tricorn protease domain 2"/>
    <property type="match status" value="1"/>
</dbReference>
<evidence type="ECO:0000313" key="5">
    <source>
        <dbReference type="EnsemblFungi" id="CEF88375"/>
    </source>
</evidence>
<accession>I1S2R6</accession>
<dbReference type="Pfam" id="PF17100">
    <property type="entry name" value="NACHT_N"/>
    <property type="match status" value="1"/>
</dbReference>
<evidence type="ECO:0000259" key="3">
    <source>
        <dbReference type="PROSITE" id="PS50837"/>
    </source>
</evidence>
<reference evidence="5" key="5">
    <citation type="submission" date="2017-01" db="UniProtKB">
        <authorList>
            <consortium name="EnsemblFungi"/>
        </authorList>
    </citation>
    <scope>IDENTIFICATION</scope>
    <source>
        <strain evidence="5">PH-1 / ATCC MYA-4620 / FGSC 9075 / NRRL 31084</strain>
    </source>
</reference>
<dbReference type="Pfam" id="PF24883">
    <property type="entry name" value="NPHP3_N"/>
    <property type="match status" value="1"/>
</dbReference>
<dbReference type="OrthoDB" id="538223at2759"/>
<sequence>MGRFRNKISKLRPKWPASRSTSPASSQPPGNIPTSRESEPQAAVSTGDEIPPANANISERLWNQAYDDLKDSESSKIAESYERILSDQLRVGEGANIISRDHATRWHQMEKLTSDGIQNTSKDVKRKDSVNQWFEMCKPLREAVGAGLKAVPQAAVPWAGICCALEILSSPLTEPKKNREGMEYVLKRMDWYWRLSPWLLQDCHSSDSSQPLREQLEKQIVQLYQKLLLFQMKSVVLYHRGRFAVFMRDLPKIDDWATHVQEIKDIETALGVDSNQYNTLEMRTNLQDISVITKEHAQWQRQDRLDEKDNECLRELRVTNPSKDKKSILFSKGGLFYDSYRWIMESKEYQQWLKKDDNNLLWIKGDPGKGKTMLLAGIIEEIEKSAPESVFYFFCQATEPRLRTATNVLRGLIWFLVRTRPCFMSHVREEYDREGKGVFNDGNAWQTLMGILTAILDDEESQDCVFAIDALDECTTDRDQLIRLISRLSTSYKPKWVVSSRNWPEIERRLNSVDEKVEVQLELNHAAISEAVKNFIVRKVDQLSEDNGYSESTREEVQNHLMVNADDTFLWVSLVCDELGQPDVMSHHTLDVLKSFPAGLGKLYERMIEKIEKLKQSRDRDLCVAVLGVVGVAYRPLSLAELGASDLKLNRFVENTETLSNIVRSCGSFLAIRDGTVYTVHQSVKDFLRTSHKVMKSGTAQQHCDVFLSSITMMHKGLHRDLFRLGDPGVLIDEIETPEAHALLPLGYACLHWADHFNDGNLQELQGECAPNFSLVVAFFKEIYLYWLEAMSLLRCASEAVVAVGKLKSLSKDVPKEVRELVNDAWRFVFTHRSILDTAPLQLYDSALIFSPNSSTTKLFFKKEIANYIKADAPTFQNWHACLQTIPLPNKFGLSSIVKFSPKGNLMLVQVPLGETFIFDSSTGGCVVSLDNYGPGIRNATWHPSGQLFAVLTTKQVHIGDLSERKPLISYESPGGLMDDVSFSPDGQLLASSDYDSIHIWDVWNPSVHRTLAFEGHPVYLSWVSCPSATLCLLVIRILNDEIFSNHKEMCIDLWDINKECFGSRISSVSVPRGSLYGAAVSHARTHLALNVDHSVTIYCWDTVLAEKRVIGEGLDSYGNVYNLTWTTDDKYIIFKFRCGTKQGFVVWDEERDAEITHQRMSALDVVHCGKGNQIATTSDTFLTIWDFDILLGDSIDAVVSDVAGKKSHVEIEVSPVEPIALLYTNEEEVRILNRVSGKTLMQSKVTRFEFGYDGCLALVDDNGTVEIWQFDHDCDRYHLSSRLKGRCDLQVVFGPPGQVAIHDGEGLRVYDTNTSGLLSTVPTTCDCASRYDSGEIAFARNGQLAITHESYHCKEAGSVIIWDTDSMKEIRNLGFPGNPSLWLPFGSQTHTMSLSENGLVAIGVRQDVWIASVKKGTWVRKYTLSHPACINFNFDPCSGWQLETNFGVLELNLQEAIGEPRSTDSPKELDSQEHWDLRKWSICRIGSNEWLMKNSRRILIIPGQSVSQKSFSLQTDSKSGMAAVVMVHDDHLFRIHVSL</sequence>
<reference evidence="5 6" key="2">
    <citation type="journal article" date="2010" name="Nature">
        <title>Comparative genomics reveals mobile pathogenicity chromosomes in Fusarium.</title>
        <authorList>
            <person name="Ma L.J."/>
            <person name="van der Does H.C."/>
            <person name="Borkovich K.A."/>
            <person name="Coleman J.J."/>
            <person name="Daboussi M.J."/>
            <person name="Di Pietro A."/>
            <person name="Dufresne M."/>
            <person name="Freitag M."/>
            <person name="Grabherr M."/>
            <person name="Henrissat B."/>
            <person name="Houterman P.M."/>
            <person name="Kang S."/>
            <person name="Shim W.B."/>
            <person name="Woloshuk C."/>
            <person name="Xie X."/>
            <person name="Xu J.R."/>
            <person name="Antoniw J."/>
            <person name="Baker S.E."/>
            <person name="Bluhm B.H."/>
            <person name="Breakspear A."/>
            <person name="Brown D.W."/>
            <person name="Butchko R.A."/>
            <person name="Chapman S."/>
            <person name="Coulson R."/>
            <person name="Coutinho P.M."/>
            <person name="Danchin E.G."/>
            <person name="Diener A."/>
            <person name="Gale L.R."/>
            <person name="Gardiner D.M."/>
            <person name="Goff S."/>
            <person name="Hammond-Kosack K.E."/>
            <person name="Hilburn K."/>
            <person name="Hua-Van A."/>
            <person name="Jonkers W."/>
            <person name="Kazan K."/>
            <person name="Kodira C.D."/>
            <person name="Koehrsen M."/>
            <person name="Kumar L."/>
            <person name="Lee Y.H."/>
            <person name="Li L."/>
            <person name="Manners J.M."/>
            <person name="Miranda-Saavedra D."/>
            <person name="Mukherjee M."/>
            <person name="Park G."/>
            <person name="Park J."/>
            <person name="Park S.Y."/>
            <person name="Proctor R.H."/>
            <person name="Regev A."/>
            <person name="Ruiz-Roldan M.C."/>
            <person name="Sain D."/>
            <person name="Sakthikumar S."/>
            <person name="Sykes S."/>
            <person name="Schwartz D.C."/>
            <person name="Turgeon B.G."/>
            <person name="Wapinski I."/>
            <person name="Yoder O."/>
            <person name="Young S."/>
            <person name="Zeng Q."/>
            <person name="Zhou S."/>
            <person name="Galagan J."/>
            <person name="Cuomo C.A."/>
            <person name="Kistler H.C."/>
            <person name="Rep M."/>
        </authorList>
    </citation>
    <scope>GENOME REANNOTATION</scope>
    <source>
        <strain evidence="6">ATCC MYA-4620 / CBS 123657 / FGSC 9075 / NRRL 31084 / PH-1</strain>
        <strain evidence="5">PH-1 / ATCC MYA-4620 / FGSC 9075 / NRRL 31084</strain>
    </source>
</reference>
<dbReference type="InterPro" id="IPR015943">
    <property type="entry name" value="WD40/YVTN_repeat-like_dom_sf"/>
</dbReference>
<evidence type="ECO:0000313" key="4">
    <source>
        <dbReference type="EMBL" id="CEF88375.1"/>
    </source>
</evidence>
<evidence type="ECO:0000256" key="1">
    <source>
        <dbReference type="ARBA" id="ARBA00022737"/>
    </source>
</evidence>
<evidence type="ECO:0000313" key="6">
    <source>
        <dbReference type="Proteomes" id="UP000070720"/>
    </source>
</evidence>
<gene>
    <name evidence="5" type="primary">FG11067.1</name>
    <name evidence="4" type="ORF">FGRAMPH1_01T21149</name>
</gene>
<protein>
    <submittedName>
        <fullName evidence="4">Chromosome 3, complete genome</fullName>
    </submittedName>
</protein>
<dbReference type="InterPro" id="IPR007111">
    <property type="entry name" value="NACHT_NTPase"/>
</dbReference>
<dbReference type="SMART" id="SM00320">
    <property type="entry name" value="WD40"/>
    <property type="match status" value="4"/>
</dbReference>
<proteinExistence type="predicted"/>
<dbReference type="InterPro" id="IPR031359">
    <property type="entry name" value="NACHT_N"/>
</dbReference>
<feature type="domain" description="NACHT" evidence="3">
    <location>
        <begin position="359"/>
        <end position="501"/>
    </location>
</feature>
<reference evidence="4 6" key="4">
    <citation type="journal article" date="2015" name="BMC Genomics">
        <title>The completed genome sequence of the pathogenic ascomycete fungus Fusarium graminearum.</title>
        <authorList>
            <person name="King R."/>
            <person name="Urban M."/>
            <person name="Hammond-Kosack M.C."/>
            <person name="Hassani-Pak K."/>
            <person name="Hammond-Kosack K.E."/>
        </authorList>
    </citation>
    <scope>NUCLEOTIDE SEQUENCE [LARGE SCALE GENOMIC DNA]</scope>
    <source>
        <strain evidence="6">ATCC MYA-4620 / CBS 123657 / FGSC 9075 / NRRL 31084 / PH-1</strain>
        <strain evidence="4">PH-1</strain>
    </source>
</reference>
<feature type="compositionally biased region" description="Basic residues" evidence="2">
    <location>
        <begin position="1"/>
        <end position="13"/>
    </location>
</feature>
<dbReference type="RefSeq" id="XP_011325292.1">
    <property type="nucleotide sequence ID" value="XM_011326990.1"/>
</dbReference>
<dbReference type="InParanoid" id="I1S2R6"/>
<dbReference type="InterPro" id="IPR001680">
    <property type="entry name" value="WD40_rpt"/>
</dbReference>
<evidence type="ECO:0000256" key="2">
    <source>
        <dbReference type="SAM" id="MobiDB-lite"/>
    </source>
</evidence>
<dbReference type="PROSITE" id="PS50837">
    <property type="entry name" value="NACHT"/>
    <property type="match status" value="1"/>
</dbReference>
<keyword evidence="1" id="KW-0677">Repeat</keyword>
<dbReference type="InterPro" id="IPR027417">
    <property type="entry name" value="P-loop_NTPase"/>
</dbReference>
<keyword evidence="6" id="KW-1185">Reference proteome</keyword>
<dbReference type="PANTHER" id="PTHR10039">
    <property type="entry name" value="AMELOGENIN"/>
    <property type="match status" value="1"/>
</dbReference>
<dbReference type="Gene3D" id="3.40.50.300">
    <property type="entry name" value="P-loop containing nucleotide triphosphate hydrolases"/>
    <property type="match status" value="1"/>
</dbReference>
<organism evidence="4 6">
    <name type="scientific">Gibberella zeae (strain ATCC MYA-4620 / CBS 123657 / FGSC 9075 / NRRL 31084 / PH-1)</name>
    <name type="common">Wheat head blight fungus</name>
    <name type="synonym">Fusarium graminearum</name>
    <dbReference type="NCBI Taxonomy" id="229533"/>
    <lineage>
        <taxon>Eukaryota</taxon>
        <taxon>Fungi</taxon>
        <taxon>Dikarya</taxon>
        <taxon>Ascomycota</taxon>
        <taxon>Pezizomycotina</taxon>
        <taxon>Sordariomycetes</taxon>
        <taxon>Hypocreomycetidae</taxon>
        <taxon>Hypocreales</taxon>
        <taxon>Nectriaceae</taxon>
        <taxon>Fusarium</taxon>
    </lineage>
</organism>
<dbReference type="STRING" id="229533.I1S2R6"/>
<dbReference type="KEGG" id="fgr:FGSG_11067"/>